<proteinExistence type="predicted"/>
<organism evidence="1 2">
    <name type="scientific">[Candida] jaroonii</name>
    <dbReference type="NCBI Taxonomy" id="467808"/>
    <lineage>
        <taxon>Eukaryota</taxon>
        <taxon>Fungi</taxon>
        <taxon>Dikarya</taxon>
        <taxon>Ascomycota</taxon>
        <taxon>Saccharomycotina</taxon>
        <taxon>Pichiomycetes</taxon>
        <taxon>Debaryomycetaceae</taxon>
        <taxon>Yamadazyma</taxon>
    </lineage>
</organism>
<accession>A0ACA9YAL0</accession>
<gene>
    <name evidence="1" type="ORF">CLIB1444_08S01926</name>
</gene>
<evidence type="ECO:0000313" key="2">
    <source>
        <dbReference type="Proteomes" id="UP001152531"/>
    </source>
</evidence>
<protein>
    <submittedName>
        <fullName evidence="1">Uncharacterized protein</fullName>
    </submittedName>
</protein>
<dbReference type="Proteomes" id="UP001152531">
    <property type="component" value="Unassembled WGS sequence"/>
</dbReference>
<sequence>MDDEKICQWYCCDCGQSYGTIIYKDKNVKKDSPNADVKYYSSMLYNNNIIIDYKDFLSPTIETQEDDYFKVRTVDLNNSKSRNQKIHQQIKDHININDHHDHHNNSNNTLDNQLLHNQSSSSNQKEYTRNDSLSSEENDSELDELLINGPKRFSCHRCQHMMCPYCPKLRYKDL</sequence>
<dbReference type="EMBL" id="CALSDN010000008">
    <property type="protein sequence ID" value="CAH6722102.1"/>
    <property type="molecule type" value="Genomic_DNA"/>
</dbReference>
<keyword evidence="2" id="KW-1185">Reference proteome</keyword>
<comment type="caution">
    <text evidence="1">The sequence shown here is derived from an EMBL/GenBank/DDBJ whole genome shotgun (WGS) entry which is preliminary data.</text>
</comment>
<evidence type="ECO:0000313" key="1">
    <source>
        <dbReference type="EMBL" id="CAH6722102.1"/>
    </source>
</evidence>
<reference evidence="1" key="1">
    <citation type="submission" date="2022-06" db="EMBL/GenBank/DDBJ databases">
        <authorList>
            <person name="Legras J.-L."/>
            <person name="Devillers H."/>
            <person name="Grondin C."/>
        </authorList>
    </citation>
    <scope>NUCLEOTIDE SEQUENCE</scope>
    <source>
        <strain evidence="1">CLIB 1444</strain>
    </source>
</reference>
<name>A0ACA9YAL0_9ASCO</name>